<dbReference type="EMBL" id="JAKJXO020000005">
    <property type="protein sequence ID" value="KAL1604780.1"/>
    <property type="molecule type" value="Genomic_DNA"/>
</dbReference>
<evidence type="ECO:0000259" key="4">
    <source>
        <dbReference type="Pfam" id="PF07992"/>
    </source>
</evidence>
<name>A0ABR3RK10_9PLEO</name>
<dbReference type="PRINTS" id="PR00368">
    <property type="entry name" value="FADPNR"/>
</dbReference>
<dbReference type="InterPro" id="IPR050097">
    <property type="entry name" value="Ferredoxin-NADP_redctase_2"/>
</dbReference>
<keyword evidence="6" id="KW-1185">Reference proteome</keyword>
<sequence>MVEDWPLATMDYQTMKPSEVHPTDIFRERHDFMGQTVSINYSPEQKWYYLDKQTPEEVTLIKIWDNKEDVARPIPLISYAIAPKNDLFQFSLKSTPNVAIKAPSTAVDVLIIGGGPAGLSAATTLYRHQHDIRIFDDGKPRNVWETAIHATPTWEGQNPNEFRRKSRKELAKTGLVDFISSTVESIQKKDDGLFYVRTSDGVEWTGRKVLLSTGVRFAFLDIPGYEENFPERIFHCLFTFGYDHRGSSSAGILAVGYAGSPFHANILVDDARKFTDKVTIYTNGNEALAGEIQKVSNYNDTAYDHRKITRFTKLPKSIQLHFDDGKIKEEAFIVHQPGTKVNPSFVEQLGLELSERGDIVTKMPFYQTNVAGVYAAGDAANPFKIISSAMLQGANAGAGIARELPIRVTGNAIDRLS</sequence>
<comment type="similarity">
    <text evidence="1">Belongs to the class-II pyridine nucleotide-disulfide oxidoreductase family.</text>
</comment>
<evidence type="ECO:0000256" key="2">
    <source>
        <dbReference type="ARBA" id="ARBA00022630"/>
    </source>
</evidence>
<dbReference type="SUPFAM" id="SSF51905">
    <property type="entry name" value="FAD/NAD(P)-binding domain"/>
    <property type="match status" value="1"/>
</dbReference>
<dbReference type="Proteomes" id="UP001521785">
    <property type="component" value="Unassembled WGS sequence"/>
</dbReference>
<gene>
    <name evidence="5" type="ORF">SLS60_004320</name>
</gene>
<evidence type="ECO:0000256" key="1">
    <source>
        <dbReference type="ARBA" id="ARBA00009333"/>
    </source>
</evidence>
<organism evidence="5 6">
    <name type="scientific">Paraconiothyrium brasiliense</name>
    <dbReference type="NCBI Taxonomy" id="300254"/>
    <lineage>
        <taxon>Eukaryota</taxon>
        <taxon>Fungi</taxon>
        <taxon>Dikarya</taxon>
        <taxon>Ascomycota</taxon>
        <taxon>Pezizomycotina</taxon>
        <taxon>Dothideomycetes</taxon>
        <taxon>Pleosporomycetidae</taxon>
        <taxon>Pleosporales</taxon>
        <taxon>Massarineae</taxon>
        <taxon>Didymosphaeriaceae</taxon>
        <taxon>Paraconiothyrium</taxon>
    </lineage>
</organism>
<proteinExistence type="inferred from homology"/>
<dbReference type="InterPro" id="IPR023753">
    <property type="entry name" value="FAD/NAD-binding_dom"/>
</dbReference>
<evidence type="ECO:0000313" key="6">
    <source>
        <dbReference type="Proteomes" id="UP001521785"/>
    </source>
</evidence>
<dbReference type="PANTHER" id="PTHR48105">
    <property type="entry name" value="THIOREDOXIN REDUCTASE 1-RELATED-RELATED"/>
    <property type="match status" value="1"/>
</dbReference>
<dbReference type="PRINTS" id="PR00469">
    <property type="entry name" value="PNDRDTASEII"/>
</dbReference>
<dbReference type="InterPro" id="IPR036188">
    <property type="entry name" value="FAD/NAD-bd_sf"/>
</dbReference>
<dbReference type="Pfam" id="PF07992">
    <property type="entry name" value="Pyr_redox_2"/>
    <property type="match status" value="1"/>
</dbReference>
<comment type="caution">
    <text evidence="5">The sequence shown here is derived from an EMBL/GenBank/DDBJ whole genome shotgun (WGS) entry which is preliminary data.</text>
</comment>
<evidence type="ECO:0000256" key="3">
    <source>
        <dbReference type="ARBA" id="ARBA00023002"/>
    </source>
</evidence>
<accession>A0ABR3RK10</accession>
<keyword evidence="2" id="KW-0285">Flavoprotein</keyword>
<reference evidence="5 6" key="1">
    <citation type="submission" date="2024-02" db="EMBL/GenBank/DDBJ databases">
        <title>De novo assembly and annotation of 12 fungi associated with fruit tree decline syndrome in Ontario, Canada.</title>
        <authorList>
            <person name="Sulman M."/>
            <person name="Ellouze W."/>
            <person name="Ilyukhin E."/>
        </authorList>
    </citation>
    <scope>NUCLEOTIDE SEQUENCE [LARGE SCALE GENOMIC DNA]</scope>
    <source>
        <strain evidence="5 6">M42-189</strain>
    </source>
</reference>
<feature type="domain" description="FAD/NAD(P)-binding" evidence="4">
    <location>
        <begin position="108"/>
        <end position="393"/>
    </location>
</feature>
<evidence type="ECO:0000313" key="5">
    <source>
        <dbReference type="EMBL" id="KAL1604780.1"/>
    </source>
</evidence>
<protein>
    <recommendedName>
        <fullName evidence="4">FAD/NAD(P)-binding domain-containing protein</fullName>
    </recommendedName>
</protein>
<keyword evidence="3" id="KW-0560">Oxidoreductase</keyword>
<dbReference type="Gene3D" id="3.50.50.60">
    <property type="entry name" value="FAD/NAD(P)-binding domain"/>
    <property type="match status" value="2"/>
</dbReference>